<dbReference type="Proteomes" id="UP000008394">
    <property type="component" value="Chromosome"/>
</dbReference>
<dbReference type="EMBL" id="CP002915">
    <property type="protein sequence ID" value="AEK30718.1"/>
    <property type="molecule type" value="Genomic_DNA"/>
</dbReference>
<accession>A0A806FRZ5</accession>
<dbReference type="AlphaFoldDB" id="A0A806FRZ5"/>
<name>A0A806FRZ5_BIFAN</name>
<organism evidence="1 2">
    <name type="scientific">Bifidobacterium animalis subsp. lactis CNCM I-2494</name>
    <dbReference type="NCBI Taxonomy" id="1042403"/>
    <lineage>
        <taxon>Bacteria</taxon>
        <taxon>Bacillati</taxon>
        <taxon>Actinomycetota</taxon>
        <taxon>Actinomycetes</taxon>
        <taxon>Bifidobacteriales</taxon>
        <taxon>Bifidobacteriaceae</taxon>
        <taxon>Bifidobacterium</taxon>
    </lineage>
</organism>
<gene>
    <name evidence="1" type="ORF">BALAC2494_02055</name>
</gene>
<proteinExistence type="predicted"/>
<evidence type="ECO:0000313" key="1">
    <source>
        <dbReference type="EMBL" id="AEK30718.1"/>
    </source>
</evidence>
<reference evidence="1 2" key="1">
    <citation type="journal article" date="2011" name="J. Bacteriol.">
        <title>Genome Sequence of the Probiotic Strain Bifidobacterium animalis subsp. lactis CNCM I-2494.</title>
        <authorList>
            <person name="Chervaux C."/>
            <person name="Grimaldi C."/>
            <person name="Bolotin A."/>
            <person name="Quinquis B."/>
            <person name="Legrain-Raspaud S."/>
            <person name="van Hylckama Vlieg J.E."/>
            <person name="Denariaz G."/>
            <person name="Smokvina T."/>
        </authorList>
    </citation>
    <scope>NUCLEOTIDE SEQUENCE [LARGE SCALE GENOMIC DNA]</scope>
    <source>
        <strain evidence="1 2">CNCM I-2494</strain>
    </source>
</reference>
<protein>
    <submittedName>
        <fullName evidence="1">Uncharacterized protein</fullName>
    </submittedName>
</protein>
<dbReference type="KEGG" id="bnm:BALAC2494_02055"/>
<evidence type="ECO:0000313" key="2">
    <source>
        <dbReference type="Proteomes" id="UP000008394"/>
    </source>
</evidence>
<sequence>MEESWQMRRLGCGMYANRLESSKTGGRDGGIRNRERNGSVSERILELGL</sequence>